<dbReference type="Gene3D" id="1.20.1050.10">
    <property type="match status" value="1"/>
</dbReference>
<dbReference type="GO" id="GO:0006749">
    <property type="term" value="P:glutathione metabolic process"/>
    <property type="evidence" value="ECO:0007669"/>
    <property type="project" value="TreeGrafter"/>
</dbReference>
<evidence type="ECO:0000256" key="1">
    <source>
        <dbReference type="ARBA" id="ARBA00004496"/>
    </source>
</evidence>
<dbReference type="InterPro" id="IPR010987">
    <property type="entry name" value="Glutathione-S-Trfase_C-like"/>
</dbReference>
<dbReference type="Proteomes" id="UP000785679">
    <property type="component" value="Unassembled WGS sequence"/>
</dbReference>
<sequence>MSFTHPDGLTLYGDLFSQPVRAIHAFLTLNKVPFTFKHVDLMGGENKSDWYLENIHPQGKMPAIVDKSSKGLFALFESHAILRYVTHKYPSLVPEHWYPTDPVARARVDQYLDWHHSNMRQGCTYFLVYKYLVPSIMRKINGKDYKESDFEAYQRENNRKLMHYALKQIETFWLKPNSTSQQLSLIQSPPHTKFDSPHSHLTIADLSSACEIAQVWLLDPEEMDLERKYPLTHKWVTSVVGIREVAQVQEEFLRRNKMKTPGTIRRQKEEQAKL</sequence>
<dbReference type="PROSITE" id="PS50405">
    <property type="entry name" value="GST_CTER"/>
    <property type="match status" value="1"/>
</dbReference>
<keyword evidence="2" id="KW-0963">Cytoplasm</keyword>
<evidence type="ECO:0000259" key="4">
    <source>
        <dbReference type="PROSITE" id="PS50405"/>
    </source>
</evidence>
<dbReference type="OrthoDB" id="288530at2759"/>
<organism evidence="5 6">
    <name type="scientific">Halteria grandinella</name>
    <dbReference type="NCBI Taxonomy" id="5974"/>
    <lineage>
        <taxon>Eukaryota</taxon>
        <taxon>Sar</taxon>
        <taxon>Alveolata</taxon>
        <taxon>Ciliophora</taxon>
        <taxon>Intramacronucleata</taxon>
        <taxon>Spirotrichea</taxon>
        <taxon>Stichotrichia</taxon>
        <taxon>Sporadotrichida</taxon>
        <taxon>Halteriidae</taxon>
        <taxon>Halteria</taxon>
    </lineage>
</organism>
<dbReference type="AlphaFoldDB" id="A0A8J8SZ24"/>
<dbReference type="InterPro" id="IPR040079">
    <property type="entry name" value="Glutathione_S-Trfase"/>
</dbReference>
<proteinExistence type="predicted"/>
<dbReference type="SFLD" id="SFLDS00019">
    <property type="entry name" value="Glutathione_Transferase_(cytos"/>
    <property type="match status" value="1"/>
</dbReference>
<name>A0A8J8SZ24_HALGN</name>
<evidence type="ECO:0008006" key="7">
    <source>
        <dbReference type="Google" id="ProtNLM"/>
    </source>
</evidence>
<keyword evidence="6" id="KW-1185">Reference proteome</keyword>
<evidence type="ECO:0000259" key="3">
    <source>
        <dbReference type="PROSITE" id="PS50404"/>
    </source>
</evidence>
<evidence type="ECO:0000313" key="6">
    <source>
        <dbReference type="Proteomes" id="UP000785679"/>
    </source>
</evidence>
<evidence type="ECO:0000313" key="5">
    <source>
        <dbReference type="EMBL" id="TNV76142.1"/>
    </source>
</evidence>
<feature type="domain" description="GST C-terminal" evidence="4">
    <location>
        <begin position="101"/>
        <end position="262"/>
    </location>
</feature>
<dbReference type="PANTHER" id="PTHR43917">
    <property type="match status" value="1"/>
</dbReference>
<dbReference type="InterPro" id="IPR051369">
    <property type="entry name" value="GST_Theta"/>
</dbReference>
<dbReference type="Pfam" id="PF02798">
    <property type="entry name" value="GST_N"/>
    <property type="match status" value="1"/>
</dbReference>
<dbReference type="SFLD" id="SFLDG00358">
    <property type="entry name" value="Main_(cytGST)"/>
    <property type="match status" value="1"/>
</dbReference>
<evidence type="ECO:0000256" key="2">
    <source>
        <dbReference type="ARBA" id="ARBA00022490"/>
    </source>
</evidence>
<dbReference type="SUPFAM" id="SSF52833">
    <property type="entry name" value="Thioredoxin-like"/>
    <property type="match status" value="1"/>
</dbReference>
<dbReference type="PROSITE" id="PS50404">
    <property type="entry name" value="GST_NTER"/>
    <property type="match status" value="1"/>
</dbReference>
<feature type="domain" description="GST N-terminal" evidence="3">
    <location>
        <begin position="7"/>
        <end position="93"/>
    </location>
</feature>
<dbReference type="SUPFAM" id="SSF47616">
    <property type="entry name" value="GST C-terminal domain-like"/>
    <property type="match status" value="1"/>
</dbReference>
<dbReference type="GO" id="GO:0004364">
    <property type="term" value="F:glutathione transferase activity"/>
    <property type="evidence" value="ECO:0007669"/>
    <property type="project" value="TreeGrafter"/>
</dbReference>
<dbReference type="Gene3D" id="3.40.30.10">
    <property type="entry name" value="Glutaredoxin"/>
    <property type="match status" value="1"/>
</dbReference>
<dbReference type="EMBL" id="RRYP01014109">
    <property type="protein sequence ID" value="TNV76142.1"/>
    <property type="molecule type" value="Genomic_DNA"/>
</dbReference>
<dbReference type="InterPro" id="IPR036249">
    <property type="entry name" value="Thioredoxin-like_sf"/>
</dbReference>
<comment type="subcellular location">
    <subcellularLocation>
        <location evidence="1">Cytoplasm</location>
    </subcellularLocation>
</comment>
<protein>
    <recommendedName>
        <fullName evidence="7">Glutathione S-transferase</fullName>
    </recommendedName>
</protein>
<dbReference type="GO" id="GO:0005737">
    <property type="term" value="C:cytoplasm"/>
    <property type="evidence" value="ECO:0007669"/>
    <property type="project" value="UniProtKB-SubCell"/>
</dbReference>
<gene>
    <name evidence="5" type="ORF">FGO68_gene729</name>
</gene>
<dbReference type="InterPro" id="IPR004045">
    <property type="entry name" value="Glutathione_S-Trfase_N"/>
</dbReference>
<dbReference type="PANTHER" id="PTHR43917:SF8">
    <property type="entry name" value="GH16740P-RELATED"/>
    <property type="match status" value="1"/>
</dbReference>
<reference evidence="5" key="1">
    <citation type="submission" date="2019-06" db="EMBL/GenBank/DDBJ databases">
        <authorList>
            <person name="Zheng W."/>
        </authorList>
    </citation>
    <scope>NUCLEOTIDE SEQUENCE</scope>
    <source>
        <strain evidence="5">QDHG01</strain>
    </source>
</reference>
<dbReference type="InterPro" id="IPR036282">
    <property type="entry name" value="Glutathione-S-Trfase_C_sf"/>
</dbReference>
<accession>A0A8J8SZ24</accession>
<comment type="caution">
    <text evidence="5">The sequence shown here is derived from an EMBL/GenBank/DDBJ whole genome shotgun (WGS) entry which is preliminary data.</text>
</comment>